<dbReference type="Pfam" id="PF26277">
    <property type="entry name" value="DUF8076"/>
    <property type="match status" value="1"/>
</dbReference>
<dbReference type="AlphaFoldDB" id="A0A811TB52"/>
<gene>
    <name evidence="2" type="ORF">CHKLHMKO_00327</name>
</gene>
<sequence>MRLKRGFNIVLNEYDHFEDTMTLIEFLGDIRRNKQIPSRVTVKGLDTLLLNSCDQEEMGLFIGELLRDGQSKGLIRTSTVVQFIVDGKITKDIHTKIKVRNEYINLENLFYGKVSRLAPDWVHAVR</sequence>
<dbReference type="Proteomes" id="UP000610373">
    <property type="component" value="Unassembled WGS sequence"/>
</dbReference>
<accession>A0A811TB52</accession>
<feature type="domain" description="DUF8076" evidence="1">
    <location>
        <begin position="3"/>
        <end position="123"/>
    </location>
</feature>
<name>A0A811TB52_9EURY</name>
<evidence type="ECO:0000259" key="1">
    <source>
        <dbReference type="Pfam" id="PF26277"/>
    </source>
</evidence>
<comment type="caution">
    <text evidence="2">The sequence shown here is derived from an EMBL/GenBank/DDBJ whole genome shotgun (WGS) entry which is preliminary data.</text>
</comment>
<reference evidence="2" key="1">
    <citation type="submission" date="2020-10" db="EMBL/GenBank/DDBJ databases">
        <authorList>
            <person name="Hahn C.J."/>
            <person name="Laso-Perez R."/>
            <person name="Vulcano F."/>
            <person name="Vaziourakis K.-M."/>
            <person name="Stokke R."/>
            <person name="Steen I.H."/>
            <person name="Teske A."/>
            <person name="Boetius A."/>
            <person name="Liebeke M."/>
            <person name="Amann R."/>
            <person name="Knittel K."/>
        </authorList>
    </citation>
    <scope>NUCLEOTIDE SEQUENCE</scope>
    <source>
        <strain evidence="2">Gfbio:e3339647-f889-4370-9287-4fb5cb688e4c:AG392O15_GoMArc1</strain>
    </source>
</reference>
<dbReference type="InterPro" id="IPR058389">
    <property type="entry name" value="DUF8076"/>
</dbReference>
<evidence type="ECO:0000313" key="2">
    <source>
        <dbReference type="EMBL" id="CAD6492699.1"/>
    </source>
</evidence>
<protein>
    <recommendedName>
        <fullName evidence="1">DUF8076 domain-containing protein</fullName>
    </recommendedName>
</protein>
<evidence type="ECO:0000313" key="3">
    <source>
        <dbReference type="Proteomes" id="UP000610373"/>
    </source>
</evidence>
<dbReference type="EMBL" id="CAJHIO010000017">
    <property type="protein sequence ID" value="CAD6492699.1"/>
    <property type="molecule type" value="Genomic_DNA"/>
</dbReference>
<organism evidence="2 3">
    <name type="scientific">Candidatus Argoarchaeum ethanivorans</name>
    <dbReference type="NCBI Taxonomy" id="2608793"/>
    <lineage>
        <taxon>Archaea</taxon>
        <taxon>Methanobacteriati</taxon>
        <taxon>Methanobacteriota</taxon>
        <taxon>Stenosarchaea group</taxon>
        <taxon>Methanomicrobia</taxon>
        <taxon>Methanosarcinales</taxon>
        <taxon>Methanosarcinales incertae sedis</taxon>
        <taxon>GOM Arc I cluster</taxon>
        <taxon>Candidatus Argoarchaeum</taxon>
    </lineage>
</organism>
<proteinExistence type="predicted"/>